<dbReference type="Proteomes" id="UP000001410">
    <property type="component" value="Chromosome"/>
</dbReference>
<name>A0A0H2VAH8_ECOL6</name>
<sequence>MFQCGDIIFVVEHRFVVTCIFRGNLIQEALRLIFRVIQFAKAVTDFTPTNEELKAVCDFRVNVVTTRQRRNFCRIFSNEGRLDQMCFCHFFEDLGNDTAQTPAFLNVDADRFSNRFRRVEVVQIRHVSFRAIFLDRFTHGQFFERFTEVQRYVAVGHFRLTENILCQSTEQRFGQLDKIFVICVSHIEFHHGELWVMTYGNTFVTEVTVDFEYTLEATDHQTLEVQFRRDTQVHVEIQRVMVSDKRTRSGTARDHLHHRRFNFHKAAVHHELANTREDLRAHFKGVAGFIVRDEIQITLTIARFLILQAVEFIRQRTQCFGQQTQLGTVDRQFAGFGFEQFTFRAEDIAEVPFFELLVVNAFRQIVTGNVQLNATANVLQGNERRFTHNTTGHHAASNGDFDVQRFQFFVLFTVEFCVQLVRGMIATEIVREGNPLLTQVRQLLTTRFQFIVKIDYRVSALCVLFRHVGSS</sequence>
<evidence type="ECO:0000313" key="2">
    <source>
        <dbReference type="Proteomes" id="UP000001410"/>
    </source>
</evidence>
<organism evidence="1 2">
    <name type="scientific">Escherichia coli O6:H1 (strain CFT073 / ATCC 700928 / UPEC)</name>
    <dbReference type="NCBI Taxonomy" id="199310"/>
    <lineage>
        <taxon>Bacteria</taxon>
        <taxon>Pseudomonadati</taxon>
        <taxon>Pseudomonadota</taxon>
        <taxon>Gammaproteobacteria</taxon>
        <taxon>Enterobacterales</taxon>
        <taxon>Enterobacteriaceae</taxon>
        <taxon>Escherichia</taxon>
    </lineage>
</organism>
<protein>
    <submittedName>
        <fullName evidence="1">Uncharacterized protein</fullName>
    </submittedName>
</protein>
<keyword evidence="2" id="KW-1185">Reference proteome</keyword>
<reference evidence="1 2" key="1">
    <citation type="journal article" date="2002" name="Proc. Natl. Acad. Sci. U.S.A.">
        <title>Extensive mosaic structure revealed by the complete genome sequence of uropathogenic Escherichia coli.</title>
        <authorList>
            <person name="Welch R.A."/>
            <person name="Burland V."/>
            <person name="Plunkett G.III."/>
            <person name="Redford P."/>
            <person name="Roesch P."/>
            <person name="Rasko D."/>
            <person name="Buckles E.L."/>
            <person name="Liou S.R."/>
            <person name="Boutin A."/>
            <person name="Hackett J."/>
            <person name="Stroud D."/>
            <person name="Mayhew G.F."/>
            <person name="Rose D.J."/>
            <person name="Zhou S."/>
            <person name="Schwartz D.C."/>
            <person name="Perna N.T."/>
            <person name="Mobley H.L."/>
            <person name="Donnenberg M.S."/>
            <person name="Blattner F.R."/>
        </authorList>
    </citation>
    <scope>NUCLEOTIDE SEQUENCE [LARGE SCALE GENOMIC DNA]</scope>
    <source>
        <strain evidence="2">CFT073 / ATCC 700928 / UPEC</strain>
    </source>
</reference>
<dbReference type="EMBL" id="AE014075">
    <property type="protein sequence ID" value="AAN81918.1"/>
    <property type="molecule type" value="Genomic_DNA"/>
</dbReference>
<evidence type="ECO:0000313" key="1">
    <source>
        <dbReference type="EMBL" id="AAN81918.1"/>
    </source>
</evidence>
<dbReference type="KEGG" id="ecc:c3470"/>
<gene>
    <name evidence="1" type="ordered locus">c3470</name>
</gene>
<dbReference type="HOGENOM" id="CLU_579690_0_0_6"/>
<dbReference type="eggNOG" id="ENOG5033XKK">
    <property type="taxonomic scope" value="Bacteria"/>
</dbReference>
<accession>A0A0H2VAH8</accession>
<proteinExistence type="predicted"/>
<dbReference type="AntiFam" id="ANF00081">
    <property type="entry name" value="Shadow ORF (opposite lysS)"/>
</dbReference>
<dbReference type="AlphaFoldDB" id="A0A0H2VAH8"/>